<evidence type="ECO:0000256" key="1">
    <source>
        <dbReference type="ARBA" id="ARBA00022737"/>
    </source>
</evidence>
<feature type="region of interest" description="Disordered" evidence="4">
    <location>
        <begin position="419"/>
        <end position="440"/>
    </location>
</feature>
<evidence type="ECO:0000313" key="7">
    <source>
        <dbReference type="Proteomes" id="UP001642484"/>
    </source>
</evidence>
<name>A0ABP0SDG6_9DINO</name>
<feature type="repeat" description="ANK" evidence="3">
    <location>
        <begin position="188"/>
        <end position="220"/>
    </location>
</feature>
<feature type="domain" description="J" evidence="5">
    <location>
        <begin position="580"/>
        <end position="657"/>
    </location>
</feature>
<dbReference type="PANTHER" id="PTHR24171">
    <property type="entry name" value="ANKYRIN REPEAT DOMAIN-CONTAINING PROTEIN 39-RELATED"/>
    <property type="match status" value="1"/>
</dbReference>
<evidence type="ECO:0000256" key="2">
    <source>
        <dbReference type="ARBA" id="ARBA00023043"/>
    </source>
</evidence>
<dbReference type="InterPro" id="IPR036770">
    <property type="entry name" value="Ankyrin_rpt-contain_sf"/>
</dbReference>
<feature type="compositionally biased region" description="Pro residues" evidence="4">
    <location>
        <begin position="428"/>
        <end position="440"/>
    </location>
</feature>
<gene>
    <name evidence="6" type="ORF">CCMP2556_LOCUS51312</name>
</gene>
<dbReference type="SMART" id="SM00248">
    <property type="entry name" value="ANK"/>
    <property type="match status" value="5"/>
</dbReference>
<accession>A0ABP0SDG6</accession>
<dbReference type="Gene3D" id="1.25.40.20">
    <property type="entry name" value="Ankyrin repeat-containing domain"/>
    <property type="match status" value="3"/>
</dbReference>
<dbReference type="SMART" id="SM00271">
    <property type="entry name" value="DnaJ"/>
    <property type="match status" value="1"/>
</dbReference>
<keyword evidence="1" id="KW-0677">Repeat</keyword>
<feature type="region of interest" description="Disordered" evidence="4">
    <location>
        <begin position="548"/>
        <end position="575"/>
    </location>
</feature>
<comment type="caution">
    <text evidence="6">The sequence shown here is derived from an EMBL/GenBank/DDBJ whole genome shotgun (WGS) entry which is preliminary data.</text>
</comment>
<dbReference type="SUPFAM" id="SSF46565">
    <property type="entry name" value="Chaperone J-domain"/>
    <property type="match status" value="1"/>
</dbReference>
<dbReference type="Gene3D" id="1.10.287.110">
    <property type="entry name" value="DnaJ domain"/>
    <property type="match status" value="1"/>
</dbReference>
<sequence>MVHIESGPTLRAVLSEARPTWSEKDLAAVEEKLSRVGVTTAEKLAELLSNGLNKRLLAAGQKAFNSETLAALRQRLSRESPTQDKDDCEQQARQAHASEGCQSTFSSGREGNDCKQDLGSNNSRQKKPVEPKPSEASFVQTTFSPSAPFGRQEALGETPLIKAVRQTDVRTVQYLLEHRSNPNEKDNFGETALMEAAAVGHPQLCKILLENCANVAYKSPTGLSAKDFASEHEVLSHLFAVPGNYWLDRGLRLAARQHNLGKADLLLKRVKEEKQPIDVNKADGNGFTPLHVCTARSPDSSDGLGFAKLLLEEKAIVNATNLLGETPLILATRASADTKNKSCRLSIVKLLLESRAAVNTSDSVLHETPLMEAAGIGDSELVLTLLRAGADHLRSSASGQTALDFARAEEVQWMLKNPMQATSGSPWPSAPRPQPNAPVPPPVAQPKTPLFTKTQPLSGYFTGGTKAGPSKGLPDARLPSLTEETAKPSQNGGAMPKLPQTYAERLQRLLAKYPGFVGSGVDMPSHAWQWTNEELELFIGSMGQFWPPNRAKPSMKPPPNAGRKAPPPDPWDRPRPSLRPFYEVLGLPDGTKNHQVLKKAYRWCAQLSFALLQLRRVSKVRQAALKWHPDKNPNDPHAASNFQKACNAFEQICKALGLGNL</sequence>
<feature type="region of interest" description="Disordered" evidence="4">
    <location>
        <begin position="76"/>
        <end position="151"/>
    </location>
</feature>
<dbReference type="Pfam" id="PF12796">
    <property type="entry name" value="Ank_2"/>
    <property type="match status" value="2"/>
</dbReference>
<feature type="compositionally biased region" description="Basic and acidic residues" evidence="4">
    <location>
        <begin position="76"/>
        <end position="90"/>
    </location>
</feature>
<evidence type="ECO:0000256" key="3">
    <source>
        <dbReference type="PROSITE-ProRule" id="PRU00023"/>
    </source>
</evidence>
<dbReference type="CDD" id="cd06257">
    <property type="entry name" value="DnaJ"/>
    <property type="match status" value="1"/>
</dbReference>
<evidence type="ECO:0000313" key="6">
    <source>
        <dbReference type="EMBL" id="CAK9110356.1"/>
    </source>
</evidence>
<feature type="repeat" description="ANK" evidence="3">
    <location>
        <begin position="323"/>
        <end position="363"/>
    </location>
</feature>
<dbReference type="InterPro" id="IPR001623">
    <property type="entry name" value="DnaJ_domain"/>
</dbReference>
<dbReference type="PROSITE" id="PS50088">
    <property type="entry name" value="ANK_REPEAT"/>
    <property type="match status" value="4"/>
</dbReference>
<protein>
    <recommendedName>
        <fullName evidence="5">J domain-containing protein</fullName>
    </recommendedName>
</protein>
<dbReference type="EMBL" id="CAXAMN010027373">
    <property type="protein sequence ID" value="CAK9110356.1"/>
    <property type="molecule type" value="Genomic_DNA"/>
</dbReference>
<reference evidence="6 7" key="1">
    <citation type="submission" date="2024-02" db="EMBL/GenBank/DDBJ databases">
        <authorList>
            <person name="Chen Y."/>
            <person name="Shah S."/>
            <person name="Dougan E. K."/>
            <person name="Thang M."/>
            <person name="Chan C."/>
        </authorList>
    </citation>
    <scope>NUCLEOTIDE SEQUENCE [LARGE SCALE GENOMIC DNA]</scope>
</reference>
<keyword evidence="7" id="KW-1185">Reference proteome</keyword>
<dbReference type="PROSITE" id="PS50297">
    <property type="entry name" value="ANK_REP_REGION"/>
    <property type="match status" value="2"/>
</dbReference>
<dbReference type="SUPFAM" id="SSF48403">
    <property type="entry name" value="Ankyrin repeat"/>
    <property type="match status" value="1"/>
</dbReference>
<dbReference type="InterPro" id="IPR036869">
    <property type="entry name" value="J_dom_sf"/>
</dbReference>
<evidence type="ECO:0000256" key="4">
    <source>
        <dbReference type="SAM" id="MobiDB-lite"/>
    </source>
</evidence>
<dbReference type="Proteomes" id="UP001642484">
    <property type="component" value="Unassembled WGS sequence"/>
</dbReference>
<feature type="repeat" description="ANK" evidence="3">
    <location>
        <begin position="365"/>
        <end position="391"/>
    </location>
</feature>
<dbReference type="PANTHER" id="PTHR24171:SF8">
    <property type="entry name" value="BRCA1-ASSOCIATED RING DOMAIN PROTEIN 1"/>
    <property type="match status" value="1"/>
</dbReference>
<evidence type="ECO:0000259" key="5">
    <source>
        <dbReference type="PROSITE" id="PS50076"/>
    </source>
</evidence>
<dbReference type="InterPro" id="IPR002110">
    <property type="entry name" value="Ankyrin_rpt"/>
</dbReference>
<feature type="compositionally biased region" description="Pro residues" evidence="4">
    <location>
        <begin position="555"/>
        <end position="569"/>
    </location>
</feature>
<keyword evidence="2 3" id="KW-0040">ANK repeat</keyword>
<organism evidence="6 7">
    <name type="scientific">Durusdinium trenchii</name>
    <dbReference type="NCBI Taxonomy" id="1381693"/>
    <lineage>
        <taxon>Eukaryota</taxon>
        <taxon>Sar</taxon>
        <taxon>Alveolata</taxon>
        <taxon>Dinophyceae</taxon>
        <taxon>Suessiales</taxon>
        <taxon>Symbiodiniaceae</taxon>
        <taxon>Durusdinium</taxon>
    </lineage>
</organism>
<proteinExistence type="predicted"/>
<feature type="compositionally biased region" description="Polar residues" evidence="4">
    <location>
        <begin position="100"/>
        <end position="109"/>
    </location>
</feature>
<dbReference type="PROSITE" id="PS50076">
    <property type="entry name" value="DNAJ_2"/>
    <property type="match status" value="1"/>
</dbReference>
<feature type="repeat" description="ANK" evidence="3">
    <location>
        <begin position="155"/>
        <end position="187"/>
    </location>
</feature>